<gene>
    <name evidence="1" type="ORF">KUF71_003737</name>
</gene>
<organism evidence="1 2">
    <name type="scientific">Frankliniella fusca</name>
    <dbReference type="NCBI Taxonomy" id="407009"/>
    <lineage>
        <taxon>Eukaryota</taxon>
        <taxon>Metazoa</taxon>
        <taxon>Ecdysozoa</taxon>
        <taxon>Arthropoda</taxon>
        <taxon>Hexapoda</taxon>
        <taxon>Insecta</taxon>
        <taxon>Pterygota</taxon>
        <taxon>Neoptera</taxon>
        <taxon>Paraneoptera</taxon>
        <taxon>Thysanoptera</taxon>
        <taxon>Terebrantia</taxon>
        <taxon>Thripoidea</taxon>
        <taxon>Thripidae</taxon>
        <taxon>Frankliniella</taxon>
    </lineage>
</organism>
<feature type="non-terminal residue" evidence="1">
    <location>
        <position position="82"/>
    </location>
</feature>
<feature type="non-terminal residue" evidence="1">
    <location>
        <position position="1"/>
    </location>
</feature>
<reference evidence="1" key="1">
    <citation type="submission" date="2021-07" db="EMBL/GenBank/DDBJ databases">
        <authorList>
            <person name="Catto M.A."/>
            <person name="Jacobson A."/>
            <person name="Kennedy G."/>
            <person name="Labadie P."/>
            <person name="Hunt B.G."/>
            <person name="Srinivasan R."/>
        </authorList>
    </citation>
    <scope>NUCLEOTIDE SEQUENCE</scope>
    <source>
        <strain evidence="1">PL_HMW_Pooled</strain>
        <tissue evidence="1">Head</tissue>
    </source>
</reference>
<dbReference type="EMBL" id="JAHWGI010000085">
    <property type="protein sequence ID" value="KAK3909138.1"/>
    <property type="molecule type" value="Genomic_DNA"/>
</dbReference>
<protein>
    <submittedName>
        <fullName evidence="1">Protein-arginine deiminase type-3</fullName>
    </submittedName>
</protein>
<proteinExistence type="predicted"/>
<dbReference type="AlphaFoldDB" id="A0AAE1L7C0"/>
<accession>A0AAE1L7C0</accession>
<sequence>VRSRCRCHHRCTPHDVCELSSEGEPSLRDGAPRLSSKLATKGLSLKGLGLKGLSALSVKQQQQLLISATMLHTLNALAGKIS</sequence>
<keyword evidence="2" id="KW-1185">Reference proteome</keyword>
<evidence type="ECO:0000313" key="2">
    <source>
        <dbReference type="Proteomes" id="UP001219518"/>
    </source>
</evidence>
<reference evidence="1" key="2">
    <citation type="journal article" date="2023" name="BMC Genomics">
        <title>Pest status, molecular evolution, and epigenetic factors derived from the genome assembly of Frankliniella fusca, a thysanopteran phytovirus vector.</title>
        <authorList>
            <person name="Catto M.A."/>
            <person name="Labadie P.E."/>
            <person name="Jacobson A.L."/>
            <person name="Kennedy G.G."/>
            <person name="Srinivasan R."/>
            <person name="Hunt B.G."/>
        </authorList>
    </citation>
    <scope>NUCLEOTIDE SEQUENCE</scope>
    <source>
        <strain evidence="1">PL_HMW_Pooled</strain>
    </source>
</reference>
<evidence type="ECO:0000313" key="1">
    <source>
        <dbReference type="EMBL" id="KAK3909138.1"/>
    </source>
</evidence>
<comment type="caution">
    <text evidence="1">The sequence shown here is derived from an EMBL/GenBank/DDBJ whole genome shotgun (WGS) entry which is preliminary data.</text>
</comment>
<name>A0AAE1L7C0_9NEOP</name>
<dbReference type="Proteomes" id="UP001219518">
    <property type="component" value="Unassembled WGS sequence"/>
</dbReference>